<name>Q0KBY1_CUPNH</name>
<sequence length="111" mass="12287">MRIVGDDRSAGQSYTVHPYSIRILPMPLYQSDSILLEAYYFGDDCESLRLPCGSVCVDAGAILVDGIEPLQLQALRWTPDFLSFDAQGTRHRYPVSRPALVGPGQARFALL</sequence>
<evidence type="ECO:0000313" key="2">
    <source>
        <dbReference type="Proteomes" id="UP000008210"/>
    </source>
</evidence>
<reference evidence="1 2" key="1">
    <citation type="journal article" date="2006" name="Nat. Biotechnol.">
        <title>Genome sequence of the bioplastic-producing 'Knallgas' bacterium Ralstonia eutropha H16.</title>
        <authorList>
            <person name="Pohlmann A."/>
            <person name="Fricke W.F."/>
            <person name="Reinecke F."/>
            <person name="Kusian B."/>
            <person name="Liesegang H."/>
            <person name="Cramm R."/>
            <person name="Eitinger T."/>
            <person name="Ewering C."/>
            <person name="Potter M."/>
            <person name="Schwartz E."/>
            <person name="Strittmatter A."/>
            <person name="Voss I."/>
            <person name="Gottschalk G."/>
            <person name="Steinbuechel A."/>
            <person name="Friedrich B."/>
            <person name="Bowien B."/>
        </authorList>
    </citation>
    <scope>NUCLEOTIDE SEQUENCE [LARGE SCALE GENOMIC DNA]</scope>
    <source>
        <strain evidence="2">ATCC 17699 / DSM 428 / KCTC 22496 / NCIMB 10442 / H16 / Stanier 337</strain>
    </source>
</reference>
<dbReference type="EMBL" id="AM260479">
    <property type="protein sequence ID" value="CAJ92490.1"/>
    <property type="molecule type" value="Genomic_DNA"/>
</dbReference>
<keyword evidence="2" id="KW-1185">Reference proteome</keyword>
<protein>
    <submittedName>
        <fullName evidence="1">Uncharacterized protein</fullName>
    </submittedName>
</protein>
<dbReference type="HOGENOM" id="CLU_152441_0_0_4"/>
<gene>
    <name evidence="1" type="ordered locus">H16_A1352</name>
</gene>
<dbReference type="Proteomes" id="UP000008210">
    <property type="component" value="Chromosome 1"/>
</dbReference>
<organism evidence="1 2">
    <name type="scientific">Cupriavidus necator (strain ATCC 17699 / DSM 428 / KCTC 22496 / NCIMB 10442 / H16 / Stanier 337)</name>
    <name type="common">Ralstonia eutropha</name>
    <dbReference type="NCBI Taxonomy" id="381666"/>
    <lineage>
        <taxon>Bacteria</taxon>
        <taxon>Pseudomonadati</taxon>
        <taxon>Pseudomonadota</taxon>
        <taxon>Betaproteobacteria</taxon>
        <taxon>Burkholderiales</taxon>
        <taxon>Burkholderiaceae</taxon>
        <taxon>Cupriavidus</taxon>
    </lineage>
</organism>
<dbReference type="KEGG" id="reh:H16_A1352"/>
<proteinExistence type="predicted"/>
<evidence type="ECO:0000313" key="1">
    <source>
        <dbReference type="EMBL" id="CAJ92490.1"/>
    </source>
</evidence>
<dbReference type="AlphaFoldDB" id="Q0KBY1"/>
<dbReference type="eggNOG" id="ENOG5033ZCW">
    <property type="taxonomic scope" value="Bacteria"/>
</dbReference>
<dbReference type="STRING" id="381666.H16_A1352"/>
<accession>Q0KBY1</accession>